<evidence type="ECO:0000256" key="1">
    <source>
        <dbReference type="SAM" id="Phobius"/>
    </source>
</evidence>
<keyword evidence="1" id="KW-0472">Membrane</keyword>
<dbReference type="Proteomes" id="UP000830326">
    <property type="component" value="Chromosome"/>
</dbReference>
<evidence type="ECO:0000313" key="4">
    <source>
        <dbReference type="Proteomes" id="UP000830326"/>
    </source>
</evidence>
<evidence type="ECO:0000259" key="2">
    <source>
        <dbReference type="Pfam" id="PF13490"/>
    </source>
</evidence>
<dbReference type="EMBL" id="CP095075">
    <property type="protein sequence ID" value="UOR13428.1"/>
    <property type="molecule type" value="Genomic_DNA"/>
</dbReference>
<protein>
    <submittedName>
        <fullName evidence="3">Zf-HC2 domain-containing protein</fullName>
    </submittedName>
</protein>
<keyword evidence="4" id="KW-1185">Reference proteome</keyword>
<feature type="domain" description="Putative zinc-finger" evidence="2">
    <location>
        <begin position="6"/>
        <end position="35"/>
    </location>
</feature>
<accession>A0ABY4HGK9</accession>
<reference evidence="3" key="1">
    <citation type="submission" date="2022-04" db="EMBL/GenBank/DDBJ databases">
        <title>Halobacillus sp. isolated from saltern.</title>
        <authorList>
            <person name="Won M."/>
            <person name="Lee C.-M."/>
            <person name="Woen H.-Y."/>
            <person name="Kwon S.-W."/>
        </authorList>
    </citation>
    <scope>NUCLEOTIDE SEQUENCE</scope>
    <source>
        <strain evidence="3">SSHM10-5</strain>
    </source>
</reference>
<keyword evidence="1" id="KW-1133">Transmembrane helix</keyword>
<organism evidence="3 4">
    <name type="scientific">Halobacillus amylolyticus</name>
    <dbReference type="NCBI Taxonomy" id="2932259"/>
    <lineage>
        <taxon>Bacteria</taxon>
        <taxon>Bacillati</taxon>
        <taxon>Bacillota</taxon>
        <taxon>Bacilli</taxon>
        <taxon>Bacillales</taxon>
        <taxon>Bacillaceae</taxon>
        <taxon>Halobacillus</taxon>
    </lineage>
</organism>
<feature type="transmembrane region" description="Helical" evidence="1">
    <location>
        <begin position="78"/>
        <end position="101"/>
    </location>
</feature>
<gene>
    <name evidence="3" type="ORF">MUO15_08220</name>
</gene>
<name>A0ABY4HGK9_9BACI</name>
<dbReference type="InterPro" id="IPR027383">
    <property type="entry name" value="Znf_put"/>
</dbReference>
<evidence type="ECO:0000313" key="3">
    <source>
        <dbReference type="EMBL" id="UOR13428.1"/>
    </source>
</evidence>
<sequence>MNHVAKEVLQMYLANELNDVERIGVEDHLDECEHCFHRYMASLHLVDTDSLMSSSFTEETMHEIHKKTPAQGRQNKTFIHYAIAAGLTIVLMGSGVFQHVFTVFDGEQFHNRPSITEKVMEETERWMTETERGMGDE</sequence>
<dbReference type="RefSeq" id="WP_245035072.1">
    <property type="nucleotide sequence ID" value="NZ_CP095075.1"/>
</dbReference>
<proteinExistence type="predicted"/>
<keyword evidence="1" id="KW-0812">Transmembrane</keyword>
<dbReference type="Pfam" id="PF13490">
    <property type="entry name" value="zf-HC2"/>
    <property type="match status" value="1"/>
</dbReference>